<dbReference type="EMBL" id="JABSTR010000006">
    <property type="protein sequence ID" value="KAH9372738.1"/>
    <property type="molecule type" value="Genomic_DNA"/>
</dbReference>
<dbReference type="AlphaFoldDB" id="A0A9J6GBC4"/>
<reference evidence="1 2" key="1">
    <citation type="journal article" date="2020" name="Cell">
        <title>Large-Scale Comparative Analyses of Tick Genomes Elucidate Their Genetic Diversity and Vector Capacities.</title>
        <authorList>
            <consortium name="Tick Genome and Microbiome Consortium (TIGMIC)"/>
            <person name="Jia N."/>
            <person name="Wang J."/>
            <person name="Shi W."/>
            <person name="Du L."/>
            <person name="Sun Y."/>
            <person name="Zhan W."/>
            <person name="Jiang J.F."/>
            <person name="Wang Q."/>
            <person name="Zhang B."/>
            <person name="Ji P."/>
            <person name="Bell-Sakyi L."/>
            <person name="Cui X.M."/>
            <person name="Yuan T.T."/>
            <person name="Jiang B.G."/>
            <person name="Yang W.F."/>
            <person name="Lam T.T."/>
            <person name="Chang Q.C."/>
            <person name="Ding S.J."/>
            <person name="Wang X.J."/>
            <person name="Zhu J.G."/>
            <person name="Ruan X.D."/>
            <person name="Zhao L."/>
            <person name="Wei J.T."/>
            <person name="Ye R.Z."/>
            <person name="Que T.C."/>
            <person name="Du C.H."/>
            <person name="Zhou Y.H."/>
            <person name="Cheng J.X."/>
            <person name="Dai P.F."/>
            <person name="Guo W.B."/>
            <person name="Han X.H."/>
            <person name="Huang E.J."/>
            <person name="Li L.F."/>
            <person name="Wei W."/>
            <person name="Gao Y.C."/>
            <person name="Liu J.Z."/>
            <person name="Shao H.Z."/>
            <person name="Wang X."/>
            <person name="Wang C.C."/>
            <person name="Yang T.C."/>
            <person name="Huo Q.B."/>
            <person name="Li W."/>
            <person name="Chen H.Y."/>
            <person name="Chen S.E."/>
            <person name="Zhou L.G."/>
            <person name="Ni X.B."/>
            <person name="Tian J.H."/>
            <person name="Sheng Y."/>
            <person name="Liu T."/>
            <person name="Pan Y.S."/>
            <person name="Xia L.Y."/>
            <person name="Li J."/>
            <person name="Zhao F."/>
            <person name="Cao W.C."/>
        </authorList>
    </citation>
    <scope>NUCLEOTIDE SEQUENCE [LARGE SCALE GENOMIC DNA]</scope>
    <source>
        <strain evidence="1">HaeL-2018</strain>
    </source>
</reference>
<keyword evidence="2" id="KW-1185">Reference proteome</keyword>
<protein>
    <submittedName>
        <fullName evidence="1">Uncharacterized protein</fullName>
    </submittedName>
</protein>
<accession>A0A9J6GBC4</accession>
<comment type="caution">
    <text evidence="1">The sequence shown here is derived from an EMBL/GenBank/DDBJ whole genome shotgun (WGS) entry which is preliminary data.</text>
</comment>
<dbReference type="Proteomes" id="UP000821853">
    <property type="component" value="Chromosome 4"/>
</dbReference>
<evidence type="ECO:0000313" key="1">
    <source>
        <dbReference type="EMBL" id="KAH9372738.1"/>
    </source>
</evidence>
<organism evidence="1 2">
    <name type="scientific">Haemaphysalis longicornis</name>
    <name type="common">Bush tick</name>
    <dbReference type="NCBI Taxonomy" id="44386"/>
    <lineage>
        <taxon>Eukaryota</taxon>
        <taxon>Metazoa</taxon>
        <taxon>Ecdysozoa</taxon>
        <taxon>Arthropoda</taxon>
        <taxon>Chelicerata</taxon>
        <taxon>Arachnida</taxon>
        <taxon>Acari</taxon>
        <taxon>Parasitiformes</taxon>
        <taxon>Ixodida</taxon>
        <taxon>Ixodoidea</taxon>
        <taxon>Ixodidae</taxon>
        <taxon>Haemaphysalinae</taxon>
        <taxon>Haemaphysalis</taxon>
    </lineage>
</organism>
<name>A0A9J6GBC4_HAELO</name>
<evidence type="ECO:0000313" key="2">
    <source>
        <dbReference type="Proteomes" id="UP000821853"/>
    </source>
</evidence>
<dbReference type="VEuPathDB" id="VectorBase:HLOH_059988"/>
<proteinExistence type="predicted"/>
<sequence>MANTVVTDSQKACRHFQVGKVHAATCAILLRHPQLRQIQIVWTAAHLRVKVNVKVKITRRTRSEDAASERFFPLLAYAEMTQLLCHARRTLAPPHRHQSTEQAPHHRALQTNAFRHPKWACHNYARITSHSCTFCGEDGTLVDAPSHPLSKPNLYNTPEPWGAHGPARACPTTFDWWSGR</sequence>
<gene>
    <name evidence="1" type="ORF">HPB48_022636</name>
</gene>